<dbReference type="Gramene" id="TraesJAG3D03G01895540.1">
    <property type="protein sequence ID" value="TraesJAG3D03G01895540.1.CDS1"/>
    <property type="gene ID" value="TraesJAG3D03G01895540"/>
</dbReference>
<dbReference type="Gramene" id="TraesNOR3D03G01913840.1">
    <property type="protein sequence ID" value="TraesNOR3D03G01913840.1.CDS1"/>
    <property type="gene ID" value="TraesNOR3D03G01913840"/>
</dbReference>
<dbReference type="Pfam" id="PF00651">
    <property type="entry name" value="BTB"/>
    <property type="match status" value="1"/>
</dbReference>
<dbReference type="Gramene" id="TraesCS3D03G0512400.1">
    <property type="protein sequence ID" value="TraesCS3D03G0512400.1.CDS1"/>
    <property type="gene ID" value="TraesCS3D03G0512400"/>
</dbReference>
<evidence type="ECO:0008006" key="6">
    <source>
        <dbReference type="Google" id="ProtNLM"/>
    </source>
</evidence>
<dbReference type="Gramene" id="TraesCS3D02G214900.1">
    <property type="protein sequence ID" value="TraesCS3D02G214900.1.cds1"/>
    <property type="gene ID" value="TraesCS3D02G214900"/>
</dbReference>
<organism evidence="4">
    <name type="scientific">Triticum aestivum</name>
    <name type="common">Wheat</name>
    <dbReference type="NCBI Taxonomy" id="4565"/>
    <lineage>
        <taxon>Eukaryota</taxon>
        <taxon>Viridiplantae</taxon>
        <taxon>Streptophyta</taxon>
        <taxon>Embryophyta</taxon>
        <taxon>Tracheophyta</taxon>
        <taxon>Spermatophyta</taxon>
        <taxon>Magnoliopsida</taxon>
        <taxon>Liliopsida</taxon>
        <taxon>Poales</taxon>
        <taxon>Poaceae</taxon>
        <taxon>BOP clade</taxon>
        <taxon>Pooideae</taxon>
        <taxon>Triticodae</taxon>
        <taxon>Triticeae</taxon>
        <taxon>Triticinae</taxon>
        <taxon>Triticum</taxon>
    </lineage>
</organism>
<dbReference type="SUPFAM" id="SSF49599">
    <property type="entry name" value="TRAF domain-like"/>
    <property type="match status" value="1"/>
</dbReference>
<dbReference type="OMA" id="HWATKRV"/>
<evidence type="ECO:0000313" key="4">
    <source>
        <dbReference type="EnsemblPlants" id="TraesCS3D02G214900.1.cds1"/>
    </source>
</evidence>
<dbReference type="Proteomes" id="UP000019116">
    <property type="component" value="Chromosome 3D"/>
</dbReference>
<dbReference type="OrthoDB" id="6496053at2759"/>
<dbReference type="AlphaFoldDB" id="A0A3B6GSS4"/>
<dbReference type="InterPro" id="IPR011333">
    <property type="entry name" value="SKP1/BTB/POZ_sf"/>
</dbReference>
<dbReference type="CDD" id="cd00121">
    <property type="entry name" value="MATH"/>
    <property type="match status" value="1"/>
</dbReference>
<feature type="domain" description="MATH" evidence="3">
    <location>
        <begin position="16"/>
        <end position="144"/>
    </location>
</feature>
<dbReference type="Gramene" id="TraesJUL3D03G01905430.1">
    <property type="protein sequence ID" value="TraesJUL3D03G01905430.1.CDS1"/>
    <property type="gene ID" value="TraesJUL3D03G01905430"/>
</dbReference>
<dbReference type="PROSITE" id="PS50144">
    <property type="entry name" value="MATH"/>
    <property type="match status" value="1"/>
</dbReference>
<name>A0A3B6GSS4_WHEAT</name>
<dbReference type="Gramene" id="TraesWEE_scaffold_005293_01G000100.1">
    <property type="protein sequence ID" value="TraesWEE_scaffold_005293_01G000100.1"/>
    <property type="gene ID" value="TraesWEE_scaffold_005293_01G000100"/>
</dbReference>
<comment type="pathway">
    <text evidence="1">Protein modification; protein ubiquitination.</text>
</comment>
<dbReference type="Gramene" id="TraesMAC3D03G01885530.1">
    <property type="protein sequence ID" value="TraesMAC3D03G01885530.1.CDS1"/>
    <property type="gene ID" value="TraesMAC3D03G01885530"/>
</dbReference>
<protein>
    <recommendedName>
        <fullName evidence="6">BTB domain-containing protein</fullName>
    </recommendedName>
</protein>
<evidence type="ECO:0000256" key="1">
    <source>
        <dbReference type="ARBA" id="ARBA00004906"/>
    </source>
</evidence>
<keyword evidence="5" id="KW-1185">Reference proteome</keyword>
<dbReference type="Gramene" id="TraesLDM3D03G01885590.1">
    <property type="protein sequence ID" value="TraesLDM3D03G01885590.1.CDS1"/>
    <property type="gene ID" value="TraesLDM3D03G01885590"/>
</dbReference>
<dbReference type="Gramene" id="TraesLAC3D03G01828710.1">
    <property type="protein sequence ID" value="TraesLAC3D03G01828710.1.CDS1"/>
    <property type="gene ID" value="TraesLAC3D03G01828710"/>
</dbReference>
<dbReference type="Pfam" id="PF22486">
    <property type="entry name" value="MATH_2"/>
    <property type="match status" value="1"/>
</dbReference>
<dbReference type="EnsemblPlants" id="TraesCS3D02G214900.1">
    <property type="protein sequence ID" value="TraesCS3D02G214900.1.cds1"/>
    <property type="gene ID" value="TraesCS3D02G214900"/>
</dbReference>
<dbReference type="STRING" id="4565.A0A3B6GSS4"/>
<dbReference type="SUPFAM" id="SSF54695">
    <property type="entry name" value="POZ domain"/>
    <property type="match status" value="1"/>
</dbReference>
<reference evidence="4" key="1">
    <citation type="submission" date="2018-08" db="EMBL/GenBank/DDBJ databases">
        <authorList>
            <person name="Rossello M."/>
        </authorList>
    </citation>
    <scope>NUCLEOTIDE SEQUENCE [LARGE SCALE GENOMIC DNA]</scope>
    <source>
        <strain evidence="4">cv. Chinese Spring</strain>
    </source>
</reference>
<dbReference type="Gramene" id="TraesCAD_scaffold_004021_01G000200.1">
    <property type="protein sequence ID" value="TraesCAD_scaffold_004021_01G000200.1"/>
    <property type="gene ID" value="TraesCAD_scaffold_004021_01G000200"/>
</dbReference>
<dbReference type="InterPro" id="IPR045005">
    <property type="entry name" value="BPM1-6"/>
</dbReference>
<sequence length="249" mass="27553">MSILLSASTCTAESEQGEHLFKISDYSIHRGMGVGCYIESSWFTVGGHDWCLHYYPDGYTEDGKDDMVVGLELMELRGKAFPPRVSSTISLLHWATKRVSLSSSVAMSANLPDPNYFVTHNINRGEMEASGYVVDDRLTIKCAVTVIKEPYVFEAEAQVPVPPSEIAGQLGKLLETKEGADVTFEVQGEKFPAHKLVLAVRSPVFKAMLYGPMMEKDSSRIVIANMQPDVFKFLSTSSITIRCLSLKKN</sequence>
<dbReference type="PANTHER" id="PTHR26379">
    <property type="entry name" value="BTB/POZ AND MATH DOMAIN-CONTAINING PROTEIN 1"/>
    <property type="match status" value="1"/>
</dbReference>
<evidence type="ECO:0000313" key="5">
    <source>
        <dbReference type="Proteomes" id="UP000019116"/>
    </source>
</evidence>
<dbReference type="GO" id="GO:0016567">
    <property type="term" value="P:protein ubiquitination"/>
    <property type="evidence" value="ECO:0007669"/>
    <property type="project" value="InterPro"/>
</dbReference>
<dbReference type="Gramene" id="TraesSTA3D03G01882070.1">
    <property type="protein sequence ID" value="TraesSTA3D03G01882070.1.CDS1"/>
    <property type="gene ID" value="TraesSTA3D03G01882070"/>
</dbReference>
<dbReference type="PANTHER" id="PTHR26379:SF428">
    <property type="entry name" value="GENOME ASSEMBLY, CHROMOSOME: II"/>
    <property type="match status" value="1"/>
</dbReference>
<dbReference type="Gramene" id="TraesRN3D0100539300.1">
    <property type="protein sequence ID" value="TraesRN3D0100539300.1"/>
    <property type="gene ID" value="TraesRN3D0100539300"/>
</dbReference>
<accession>A0A3B6GSS4</accession>
<evidence type="ECO:0000259" key="2">
    <source>
        <dbReference type="PROSITE" id="PS50097"/>
    </source>
</evidence>
<dbReference type="Gramene" id="TraesARI3D03G01920700.1">
    <property type="protein sequence ID" value="TraesARI3D03G01920700.1.CDS1"/>
    <property type="gene ID" value="TraesARI3D03G01920700"/>
</dbReference>
<dbReference type="Gramene" id="TraesKAR3D01G0213890.1">
    <property type="protein sequence ID" value="cds.TraesKAR3D01G0213890.1"/>
    <property type="gene ID" value="TraesKAR3D01G0213890"/>
</dbReference>
<dbReference type="PROSITE" id="PS50097">
    <property type="entry name" value="BTB"/>
    <property type="match status" value="1"/>
</dbReference>
<dbReference type="InterPro" id="IPR002083">
    <property type="entry name" value="MATH/TRAF_dom"/>
</dbReference>
<feature type="domain" description="BTB" evidence="2">
    <location>
        <begin position="180"/>
        <end position="234"/>
    </location>
</feature>
<dbReference type="InterPro" id="IPR000210">
    <property type="entry name" value="BTB/POZ_dom"/>
</dbReference>
<evidence type="ECO:0000259" key="3">
    <source>
        <dbReference type="PROSITE" id="PS50144"/>
    </source>
</evidence>
<dbReference type="Gene3D" id="3.30.710.10">
    <property type="entry name" value="Potassium Channel Kv1.1, Chain A"/>
    <property type="match status" value="1"/>
</dbReference>
<dbReference type="SMR" id="A0A3B6GSS4"/>
<reference evidence="4" key="2">
    <citation type="submission" date="2018-10" db="UniProtKB">
        <authorList>
            <consortium name="EnsemblPlants"/>
        </authorList>
    </citation>
    <scope>IDENTIFICATION</scope>
</reference>
<dbReference type="Gramene" id="TraesSYM3D03G01910690.1">
    <property type="protein sequence ID" value="TraesSYM3D03G01910690.1.CDS1"/>
    <property type="gene ID" value="TraesSYM3D03G01910690"/>
</dbReference>
<dbReference type="InterPro" id="IPR008974">
    <property type="entry name" value="TRAF-like"/>
</dbReference>
<dbReference type="Gramene" id="TraesCLE_scaffold_011232_01G000400.1">
    <property type="protein sequence ID" value="TraesCLE_scaffold_011232_01G000400.1"/>
    <property type="gene ID" value="TraesCLE_scaffold_011232_01G000400"/>
</dbReference>
<dbReference type="Gene3D" id="2.60.210.10">
    <property type="entry name" value="Apoptosis, Tumor Necrosis Factor Receptor Associated Protein 2, Chain A"/>
    <property type="match status" value="1"/>
</dbReference>
<proteinExistence type="predicted"/>